<evidence type="ECO:0000313" key="3">
    <source>
        <dbReference type="EMBL" id="GGG41551.1"/>
    </source>
</evidence>
<evidence type="ECO:0000313" key="4">
    <source>
        <dbReference type="Proteomes" id="UP000597507"/>
    </source>
</evidence>
<keyword evidence="4" id="KW-1185">Reference proteome</keyword>
<dbReference type="Pfam" id="PF05235">
    <property type="entry name" value="CHAD"/>
    <property type="match status" value="1"/>
</dbReference>
<dbReference type="SMART" id="SM00880">
    <property type="entry name" value="CHAD"/>
    <property type="match status" value="1"/>
</dbReference>
<dbReference type="EMBL" id="BMKS01000010">
    <property type="protein sequence ID" value="GGG41551.1"/>
    <property type="molecule type" value="Genomic_DNA"/>
</dbReference>
<proteinExistence type="predicted"/>
<evidence type="ECO:0000256" key="1">
    <source>
        <dbReference type="SAM" id="MobiDB-lite"/>
    </source>
</evidence>
<gene>
    <name evidence="3" type="ORF">GCM10010964_31360</name>
</gene>
<dbReference type="InterPro" id="IPR007899">
    <property type="entry name" value="CHAD_dom"/>
</dbReference>
<feature type="region of interest" description="Disordered" evidence="1">
    <location>
        <begin position="1"/>
        <end position="22"/>
    </location>
</feature>
<sequence>MKSGAATEAVPAVPGGRLAREGDDGAIGPVTVELAFAEPGAAARLVRQAAWRRAATAATGPGARRRRPVAVALGWHDTASGALARRGLALEVPQRGPRVLLRSLPGPETAWRPGTPPEPVAVLDDPGAPLPDAAGLDGAERRMPLRPFAAFEGRRARFALASAEDAPDAPPILAELLTGRLRAVGGERAVARLTLEGPCAPVLALARALAAELPVLPPRATLAEEARALALDEPVRPRRAGPPALAGAGDARRALGLALGHLAEALLYHAPLARPEAGPEGVHQMRVALRRMRSVLRLFRPVATAGEAPVLRAFEARLRDLAGTLGPARDWDVFLGGLGAELAAALPQEPRLAELLRAAEARRAEAYATLRRAVDGPEFRVLACDAMALAMRFLAAGSGAAPLRQGGEAASGAPPPDEAASPPPEPLGHFAAAALDRRWRRLCARGEAMSVSLDDEALHALRLEGKRMRYAAELFAPLWPGKPSRRFVRRLAALQEALGLANDAATARRLVAGLEPPMPPSRPGADRDRRADRGERRRAWAIGLAEGFALARARRVRRRALRAWEALLRRAPFWQRG</sequence>
<accession>A0A8J2ZD74</accession>
<protein>
    <recommendedName>
        <fullName evidence="2">CHAD domain-containing protein</fullName>
    </recommendedName>
</protein>
<dbReference type="Gene3D" id="1.40.20.10">
    <property type="entry name" value="CHAD domain"/>
    <property type="match status" value="1"/>
</dbReference>
<name>A0A8J2ZD74_9PROT</name>
<dbReference type="PANTHER" id="PTHR39339:SF1">
    <property type="entry name" value="CHAD DOMAIN-CONTAINING PROTEIN"/>
    <property type="match status" value="1"/>
</dbReference>
<feature type="region of interest" description="Disordered" evidence="1">
    <location>
        <begin position="513"/>
        <end position="532"/>
    </location>
</feature>
<reference evidence="3 4" key="1">
    <citation type="journal article" date="2014" name="Int. J. Syst. Evol. Microbiol.">
        <title>Complete genome sequence of Corynebacterium casei LMG S-19264T (=DSM 44701T), isolated from a smear-ripened cheese.</title>
        <authorList>
            <consortium name="US DOE Joint Genome Institute (JGI-PGF)"/>
            <person name="Walter F."/>
            <person name="Albersmeier A."/>
            <person name="Kalinowski J."/>
            <person name="Ruckert C."/>
        </authorList>
    </citation>
    <scope>NUCLEOTIDE SEQUENCE [LARGE SCALE GENOMIC DNA]</scope>
    <source>
        <strain evidence="3 4">CGMCC 1.16330</strain>
    </source>
</reference>
<dbReference type="PROSITE" id="PS51708">
    <property type="entry name" value="CHAD"/>
    <property type="match status" value="1"/>
</dbReference>
<evidence type="ECO:0000259" key="2">
    <source>
        <dbReference type="PROSITE" id="PS51708"/>
    </source>
</evidence>
<organism evidence="3 4">
    <name type="scientific">Caldovatus sediminis</name>
    <dbReference type="NCBI Taxonomy" id="2041189"/>
    <lineage>
        <taxon>Bacteria</taxon>
        <taxon>Pseudomonadati</taxon>
        <taxon>Pseudomonadota</taxon>
        <taxon>Alphaproteobacteria</taxon>
        <taxon>Acetobacterales</taxon>
        <taxon>Roseomonadaceae</taxon>
        <taxon>Caldovatus</taxon>
    </lineage>
</organism>
<dbReference type="PANTHER" id="PTHR39339">
    <property type="entry name" value="SLR1444 PROTEIN"/>
    <property type="match status" value="1"/>
</dbReference>
<feature type="domain" description="CHAD" evidence="2">
    <location>
        <begin position="248"/>
        <end position="569"/>
    </location>
</feature>
<feature type="region of interest" description="Disordered" evidence="1">
    <location>
        <begin position="404"/>
        <end position="427"/>
    </location>
</feature>
<dbReference type="InterPro" id="IPR038186">
    <property type="entry name" value="CHAD_dom_sf"/>
</dbReference>
<feature type="compositionally biased region" description="Pro residues" evidence="1">
    <location>
        <begin position="413"/>
        <end position="426"/>
    </location>
</feature>
<dbReference type="AlphaFoldDB" id="A0A8J2ZD74"/>
<comment type="caution">
    <text evidence="3">The sequence shown here is derived from an EMBL/GenBank/DDBJ whole genome shotgun (WGS) entry which is preliminary data.</text>
</comment>
<dbReference type="Proteomes" id="UP000597507">
    <property type="component" value="Unassembled WGS sequence"/>
</dbReference>
<dbReference type="RefSeq" id="WP_188901892.1">
    <property type="nucleotide sequence ID" value="NZ_BMKS01000010.1"/>
</dbReference>